<dbReference type="eggNOG" id="ENOG502SR67">
    <property type="taxonomic scope" value="Eukaryota"/>
</dbReference>
<dbReference type="AlphaFoldDB" id="E4UVD0"/>
<dbReference type="Pfam" id="PF13391">
    <property type="entry name" value="HNH_2"/>
    <property type="match status" value="1"/>
</dbReference>
<evidence type="ECO:0000313" key="4">
    <source>
        <dbReference type="Proteomes" id="UP000002669"/>
    </source>
</evidence>
<dbReference type="GeneID" id="10027941"/>
<feature type="region of interest" description="Disordered" evidence="1">
    <location>
        <begin position="1"/>
        <end position="34"/>
    </location>
</feature>
<dbReference type="OrthoDB" id="5386595at2759"/>
<organism evidence="4">
    <name type="scientific">Arthroderma gypseum (strain ATCC MYA-4604 / CBS 118893)</name>
    <name type="common">Microsporum gypseum</name>
    <dbReference type="NCBI Taxonomy" id="535722"/>
    <lineage>
        <taxon>Eukaryota</taxon>
        <taxon>Fungi</taxon>
        <taxon>Dikarya</taxon>
        <taxon>Ascomycota</taxon>
        <taxon>Pezizomycotina</taxon>
        <taxon>Eurotiomycetes</taxon>
        <taxon>Eurotiomycetidae</taxon>
        <taxon>Onygenales</taxon>
        <taxon>Arthrodermataceae</taxon>
        <taxon>Nannizzia</taxon>
    </lineage>
</organism>
<dbReference type="STRING" id="535722.E4UVD0"/>
<dbReference type="VEuPathDB" id="FungiDB:MGYG_05258"/>
<evidence type="ECO:0000259" key="2">
    <source>
        <dbReference type="Pfam" id="PF13391"/>
    </source>
</evidence>
<feature type="compositionally biased region" description="Basic and acidic residues" evidence="1">
    <location>
        <begin position="15"/>
        <end position="29"/>
    </location>
</feature>
<dbReference type="OMA" id="WLNCEPR"/>
<feature type="compositionally biased region" description="Acidic residues" evidence="1">
    <location>
        <begin position="376"/>
        <end position="409"/>
    </location>
</feature>
<name>E4UVD0_ARTGP</name>
<feature type="domain" description="HNH nuclease" evidence="2">
    <location>
        <begin position="162"/>
        <end position="226"/>
    </location>
</feature>
<proteinExistence type="predicted"/>
<dbReference type="EMBL" id="DS989825">
    <property type="protein sequence ID" value="EFR02257.1"/>
    <property type="molecule type" value="Genomic_DNA"/>
</dbReference>
<gene>
    <name evidence="3" type="ORF">MGYG_05258</name>
</gene>
<accession>E4UVD0</accession>
<dbReference type="InterPro" id="IPR003615">
    <property type="entry name" value="HNH_nuc"/>
</dbReference>
<dbReference type="RefSeq" id="XP_003172668.1">
    <property type="nucleotide sequence ID" value="XM_003172620.1"/>
</dbReference>
<keyword evidence="4" id="KW-1185">Reference proteome</keyword>
<dbReference type="Proteomes" id="UP000002669">
    <property type="component" value="Unassembled WGS sequence"/>
</dbReference>
<dbReference type="HOGENOM" id="CLU_051063_0_0_1"/>
<evidence type="ECO:0000256" key="1">
    <source>
        <dbReference type="SAM" id="MobiDB-lite"/>
    </source>
</evidence>
<dbReference type="InParanoid" id="E4UVD0"/>
<evidence type="ECO:0000313" key="3">
    <source>
        <dbReference type="EMBL" id="EFR02257.1"/>
    </source>
</evidence>
<protein>
    <recommendedName>
        <fullName evidence="2">HNH nuclease domain-containing protein</fullName>
    </recommendedName>
</protein>
<sequence>MDSSTERVARHRKLIKDARKAHQRARQESSEELYDTPQFWRTTQAVLDSEDVVKDLMWQRRSETLPTNDDAFEAAKKEYLRQRAAREERRQSAMRREERYKQREKVLTFPKTNNRATLRAIYVDLFLGIRGKTFRDKQSEFIKSIQAAYGSRKEGKVTTYCNILTGEWHLRKYFIAAHIFPLSFGQQAMDHIFGKDAHGEINTARNGLFLPVEFEEAFDAYQVVIVPHGSPTSQPREWQVILLDHSGLKNVRVSGMTFGELHQKKLIFATDARPRARYLYFHFILAMISHYRSGKSTGVIKDELPDSMIPSLTRAWGSEGSYLADNVIHGFIEKVGHELPAELEENMRRQGFRGSFDSEAEVEEICEAAKGIDLRSDEEDSDSDSDDDDFFIADDREDEEDEEDMDDLDEERREVWV</sequence>
<feature type="region of interest" description="Disordered" evidence="1">
    <location>
        <begin position="369"/>
        <end position="417"/>
    </location>
</feature>
<reference evidence="4" key="1">
    <citation type="journal article" date="2012" name="MBio">
        <title>Comparative genome analysis of Trichophyton rubrum and related dermatophytes reveals candidate genes involved in infection.</title>
        <authorList>
            <person name="Martinez D.A."/>
            <person name="Oliver B.G."/>
            <person name="Graeser Y."/>
            <person name="Goldberg J.M."/>
            <person name="Li W."/>
            <person name="Martinez-Rossi N.M."/>
            <person name="Monod M."/>
            <person name="Shelest E."/>
            <person name="Barton R.C."/>
            <person name="Birch E."/>
            <person name="Brakhage A.A."/>
            <person name="Chen Z."/>
            <person name="Gurr S.J."/>
            <person name="Heiman D."/>
            <person name="Heitman J."/>
            <person name="Kosti I."/>
            <person name="Rossi A."/>
            <person name="Saif S."/>
            <person name="Samalova M."/>
            <person name="Saunders C.W."/>
            <person name="Shea T."/>
            <person name="Summerbell R.C."/>
            <person name="Xu J."/>
            <person name="Young S."/>
            <person name="Zeng Q."/>
            <person name="Birren B.W."/>
            <person name="Cuomo C.A."/>
            <person name="White T.C."/>
        </authorList>
    </citation>
    <scope>NUCLEOTIDE SEQUENCE [LARGE SCALE GENOMIC DNA]</scope>
    <source>
        <strain evidence="4">ATCC MYA-4604 / CBS 118893</strain>
    </source>
</reference>